<accession>A0ABU8SK36</accession>
<dbReference type="InterPro" id="IPR019734">
    <property type="entry name" value="TPR_rpt"/>
</dbReference>
<dbReference type="Proteomes" id="UP001370590">
    <property type="component" value="Unassembled WGS sequence"/>
</dbReference>
<reference evidence="3 4" key="1">
    <citation type="submission" date="2023-10" db="EMBL/GenBank/DDBJ databases">
        <title>Nicoliella lavandulae sp. nov. isolated from Lavandula angustifolia flowers.</title>
        <authorList>
            <person name="Alcantara C."/>
            <person name="Zuniga M."/>
            <person name="Landete J.M."/>
            <person name="Monedero V."/>
        </authorList>
    </citation>
    <scope>NUCLEOTIDE SEQUENCE [LARGE SCALE GENOMIC DNA]</scope>
    <source>
        <strain evidence="3 4">Es01</strain>
    </source>
</reference>
<feature type="repeat" description="TPR" evidence="1">
    <location>
        <begin position="32"/>
        <end position="65"/>
    </location>
</feature>
<feature type="transmembrane region" description="Helical" evidence="2">
    <location>
        <begin position="5"/>
        <end position="22"/>
    </location>
</feature>
<keyword evidence="2" id="KW-1133">Transmembrane helix</keyword>
<evidence type="ECO:0000256" key="2">
    <source>
        <dbReference type="SAM" id="Phobius"/>
    </source>
</evidence>
<keyword evidence="4" id="KW-1185">Reference proteome</keyword>
<gene>
    <name evidence="3" type="ORF">R4146_02925</name>
</gene>
<dbReference type="SUPFAM" id="SSF48452">
    <property type="entry name" value="TPR-like"/>
    <property type="match status" value="1"/>
</dbReference>
<sequence>MKKILGAIITIIIIGIFGGWLINNHRTTVTDVNSAIDRGNQDIQNQQYHSAVVDFKQALDAQPNNQVAVNTLQQLQAFQAANSFYQVQHLVTASQQYQKVIDLKQSKTLVSRATQQKQTTDTLLSNAITLTNIYNQALRFNHLKKYKQSSQVLAAALQNQNLNNPYFKKIATRVKTLHTANSAKRIDKATVTNRLAIRPDVTNNN</sequence>
<keyword evidence="2" id="KW-0472">Membrane</keyword>
<proteinExistence type="predicted"/>
<evidence type="ECO:0000313" key="4">
    <source>
        <dbReference type="Proteomes" id="UP001370590"/>
    </source>
</evidence>
<evidence type="ECO:0000256" key="1">
    <source>
        <dbReference type="PROSITE-ProRule" id="PRU00339"/>
    </source>
</evidence>
<name>A0ABU8SK36_9LACO</name>
<keyword evidence="1" id="KW-0802">TPR repeat</keyword>
<evidence type="ECO:0008006" key="5">
    <source>
        <dbReference type="Google" id="ProtNLM"/>
    </source>
</evidence>
<dbReference type="Gene3D" id="1.25.40.10">
    <property type="entry name" value="Tetratricopeptide repeat domain"/>
    <property type="match status" value="1"/>
</dbReference>
<dbReference type="RefSeq" id="WP_339959954.1">
    <property type="nucleotide sequence ID" value="NZ_JAWMWH010000001.1"/>
</dbReference>
<organism evidence="3 4">
    <name type="scientific">Nicoliella lavandulae</name>
    <dbReference type="NCBI Taxonomy" id="3082954"/>
    <lineage>
        <taxon>Bacteria</taxon>
        <taxon>Bacillati</taxon>
        <taxon>Bacillota</taxon>
        <taxon>Bacilli</taxon>
        <taxon>Lactobacillales</taxon>
        <taxon>Lactobacillaceae</taxon>
        <taxon>Nicoliella</taxon>
    </lineage>
</organism>
<dbReference type="InterPro" id="IPR011990">
    <property type="entry name" value="TPR-like_helical_dom_sf"/>
</dbReference>
<evidence type="ECO:0000313" key="3">
    <source>
        <dbReference type="EMBL" id="MEJ6400134.1"/>
    </source>
</evidence>
<comment type="caution">
    <text evidence="3">The sequence shown here is derived from an EMBL/GenBank/DDBJ whole genome shotgun (WGS) entry which is preliminary data.</text>
</comment>
<keyword evidence="2" id="KW-0812">Transmembrane</keyword>
<protein>
    <recommendedName>
        <fullName evidence="5">Tetratricopeptide repeat protein</fullName>
    </recommendedName>
</protein>
<dbReference type="EMBL" id="JAWMWH010000001">
    <property type="protein sequence ID" value="MEJ6400134.1"/>
    <property type="molecule type" value="Genomic_DNA"/>
</dbReference>
<dbReference type="PROSITE" id="PS50005">
    <property type="entry name" value="TPR"/>
    <property type="match status" value="1"/>
</dbReference>